<dbReference type="OrthoDB" id="8322069at2"/>
<comment type="caution">
    <text evidence="4">The sequence shown here is derived from an EMBL/GenBank/DDBJ whole genome shotgun (WGS) entry which is preliminary data.</text>
</comment>
<proteinExistence type="inferred from homology"/>
<keyword evidence="3" id="KW-0378">Hydrolase</keyword>
<dbReference type="GO" id="GO:0031640">
    <property type="term" value="P:killing of cells of another organism"/>
    <property type="evidence" value="ECO:0007669"/>
    <property type="project" value="UniProtKB-KW"/>
</dbReference>
<dbReference type="Gene3D" id="1.10.530.40">
    <property type="match status" value="1"/>
</dbReference>
<dbReference type="RefSeq" id="WP_009540107.1">
    <property type="nucleotide sequence ID" value="NZ_ANHY01000006.1"/>
</dbReference>
<organism evidence="4 5">
    <name type="scientific">Caenispirillum salinarum AK4</name>
    <dbReference type="NCBI Taxonomy" id="1238182"/>
    <lineage>
        <taxon>Bacteria</taxon>
        <taxon>Pseudomonadati</taxon>
        <taxon>Pseudomonadota</taxon>
        <taxon>Alphaproteobacteria</taxon>
        <taxon>Rhodospirillales</taxon>
        <taxon>Novispirillaceae</taxon>
        <taxon>Caenispirillum</taxon>
    </lineage>
</organism>
<dbReference type="AlphaFoldDB" id="K9HTQ0"/>
<name>K9HTQ0_9PROT</name>
<reference evidence="4 5" key="1">
    <citation type="journal article" date="2013" name="Genome Announc.">
        <title>Draft Genome Sequence of an Alphaproteobacterium, Caenispirillum salinarum AK4(T), Isolated from a Solar Saltern.</title>
        <authorList>
            <person name="Khatri I."/>
            <person name="Singh A."/>
            <person name="Korpole S."/>
            <person name="Pinnaka A.K."/>
            <person name="Subramanian S."/>
        </authorList>
    </citation>
    <scope>NUCLEOTIDE SEQUENCE [LARGE SCALE GENOMIC DNA]</scope>
    <source>
        <strain evidence="4 5">AK4</strain>
    </source>
</reference>
<dbReference type="InterPro" id="IPR023347">
    <property type="entry name" value="Lysozyme_dom_sf"/>
</dbReference>
<evidence type="ECO:0000256" key="2">
    <source>
        <dbReference type="ARBA" id="ARBA00022638"/>
    </source>
</evidence>
<dbReference type="eggNOG" id="ENOG502ZDQ0">
    <property type="taxonomic scope" value="Bacteria"/>
</dbReference>
<evidence type="ECO:0000256" key="3">
    <source>
        <dbReference type="RuleBase" id="RU003788"/>
    </source>
</evidence>
<keyword evidence="1 3" id="KW-0929">Antimicrobial</keyword>
<dbReference type="SUPFAM" id="SSF53955">
    <property type="entry name" value="Lysozyme-like"/>
    <property type="match status" value="1"/>
</dbReference>
<dbReference type="Pfam" id="PF00959">
    <property type="entry name" value="Phage_lysozyme"/>
    <property type="match status" value="1"/>
</dbReference>
<dbReference type="GO" id="GO:0016998">
    <property type="term" value="P:cell wall macromolecule catabolic process"/>
    <property type="evidence" value="ECO:0007669"/>
    <property type="project" value="InterPro"/>
</dbReference>
<dbReference type="STRING" id="1238182.C882_3999"/>
<dbReference type="GO" id="GO:0042742">
    <property type="term" value="P:defense response to bacterium"/>
    <property type="evidence" value="ECO:0007669"/>
    <property type="project" value="UniProtKB-KW"/>
</dbReference>
<sequence>MQFHDLDDAAYAAMRDTVIKVLENPFLARGQQAELYGNIYDVLGNPTVGYGYDLTQHDMDAITQSLTKAFDGAGEDTMLAMALEKIGAWKAGSLSARDPCAWRPKTPLLDDARATRLLSEMVEAMYEPALDSALARRCPGVTVPRSRERAALVSLVFNGGPGMVGPGLGAALAAGNRAECWWQIRWASNGGNSAGIATRRAYEGTLFGLYDDPRAVPPAEAAQVDAMDKAHADRLKALNARFADAAASADRNYPELLGYLPEGRVPTLDDALAPAQATA</sequence>
<dbReference type="Proteomes" id="UP000009881">
    <property type="component" value="Unassembled WGS sequence"/>
</dbReference>
<evidence type="ECO:0000256" key="1">
    <source>
        <dbReference type="ARBA" id="ARBA00022529"/>
    </source>
</evidence>
<protein>
    <recommendedName>
        <fullName evidence="3">Lysozyme</fullName>
        <ecNumber evidence="3">3.2.1.17</ecNumber>
    </recommendedName>
</protein>
<dbReference type="InterPro" id="IPR023346">
    <property type="entry name" value="Lysozyme-like_dom_sf"/>
</dbReference>
<keyword evidence="3" id="KW-0326">Glycosidase</keyword>
<evidence type="ECO:0000313" key="4">
    <source>
        <dbReference type="EMBL" id="EKV31626.1"/>
    </source>
</evidence>
<keyword evidence="5" id="KW-1185">Reference proteome</keyword>
<keyword evidence="2 3" id="KW-0081">Bacteriolytic enzyme</keyword>
<dbReference type="EC" id="3.2.1.17" evidence="3"/>
<gene>
    <name evidence="4" type="ORF">C882_3999</name>
</gene>
<dbReference type="GO" id="GO:0009253">
    <property type="term" value="P:peptidoglycan catabolic process"/>
    <property type="evidence" value="ECO:0007669"/>
    <property type="project" value="InterPro"/>
</dbReference>
<accession>K9HTQ0</accession>
<dbReference type="EMBL" id="ANHY01000006">
    <property type="protein sequence ID" value="EKV31626.1"/>
    <property type="molecule type" value="Genomic_DNA"/>
</dbReference>
<evidence type="ECO:0000313" key="5">
    <source>
        <dbReference type="Proteomes" id="UP000009881"/>
    </source>
</evidence>
<dbReference type="InterPro" id="IPR002196">
    <property type="entry name" value="Glyco_hydro_24"/>
</dbReference>
<comment type="catalytic activity">
    <reaction evidence="3">
        <text>Hydrolysis of (1-&gt;4)-beta-linkages between N-acetylmuramic acid and N-acetyl-D-glucosamine residues in a peptidoglycan and between N-acetyl-D-glucosamine residues in chitodextrins.</text>
        <dbReference type="EC" id="3.2.1.17"/>
    </reaction>
</comment>
<dbReference type="GO" id="GO:0003796">
    <property type="term" value="F:lysozyme activity"/>
    <property type="evidence" value="ECO:0007669"/>
    <property type="project" value="UniProtKB-EC"/>
</dbReference>
<comment type="similarity">
    <text evidence="3">Belongs to the glycosyl hydrolase 24 family.</text>
</comment>